<reference evidence="2" key="1">
    <citation type="submission" date="2023-10" db="EMBL/GenBank/DDBJ databases">
        <authorList>
            <person name="Chen Y."/>
            <person name="Shah S."/>
            <person name="Dougan E. K."/>
            <person name="Thang M."/>
            <person name="Chan C."/>
        </authorList>
    </citation>
    <scope>NUCLEOTIDE SEQUENCE [LARGE SCALE GENOMIC DNA]</scope>
</reference>
<name>A0ABN9QR46_9DINO</name>
<sequence>MAPQDCYAVLGVPPTASLAEVRRAFHEQARAWHPDKCDRPEAADRFRLVREAFEVLSDHRQRGDHDAALRRRRAPAQPFFSDLPRPRAPAQKAQAFASTLSDLLAYVDSGADGLSVGELRRCCSACELAWPNLLVERHELLGEISKRVRDELDRRVCAGEWARLTKEDLVLWLDARGVTLKYALECDSVDKDGTADPLSYSATAPLVRSSLPVFVSRPSAAVCTQTGIRISCLHKRSWSSDQPLHHICMFTTLWAKTA</sequence>
<dbReference type="SUPFAM" id="SSF46565">
    <property type="entry name" value="Chaperone J-domain"/>
    <property type="match status" value="1"/>
</dbReference>
<comment type="caution">
    <text evidence="2">The sequence shown here is derived from an EMBL/GenBank/DDBJ whole genome shotgun (WGS) entry which is preliminary data.</text>
</comment>
<dbReference type="PRINTS" id="PR00625">
    <property type="entry name" value="JDOMAIN"/>
</dbReference>
<evidence type="ECO:0000313" key="3">
    <source>
        <dbReference type="Proteomes" id="UP001189429"/>
    </source>
</evidence>
<dbReference type="EMBL" id="CAUYUJ010003636">
    <property type="protein sequence ID" value="CAK0806099.1"/>
    <property type="molecule type" value="Genomic_DNA"/>
</dbReference>
<dbReference type="Proteomes" id="UP001189429">
    <property type="component" value="Unassembled WGS sequence"/>
</dbReference>
<accession>A0ABN9QR46</accession>
<feature type="domain" description="J" evidence="1">
    <location>
        <begin position="5"/>
        <end position="69"/>
    </location>
</feature>
<dbReference type="PANTHER" id="PTHR24074">
    <property type="entry name" value="CO-CHAPERONE PROTEIN DJLA"/>
    <property type="match status" value="1"/>
</dbReference>
<dbReference type="SMART" id="SM00271">
    <property type="entry name" value="DnaJ"/>
    <property type="match status" value="1"/>
</dbReference>
<dbReference type="CDD" id="cd06257">
    <property type="entry name" value="DnaJ"/>
    <property type="match status" value="1"/>
</dbReference>
<dbReference type="Pfam" id="PF00226">
    <property type="entry name" value="DnaJ"/>
    <property type="match status" value="1"/>
</dbReference>
<gene>
    <name evidence="2" type="ORF">PCOR1329_LOCUS12450</name>
</gene>
<dbReference type="Gene3D" id="1.10.287.110">
    <property type="entry name" value="DnaJ domain"/>
    <property type="match status" value="1"/>
</dbReference>
<evidence type="ECO:0000313" key="2">
    <source>
        <dbReference type="EMBL" id="CAK0806099.1"/>
    </source>
</evidence>
<organism evidence="2 3">
    <name type="scientific">Prorocentrum cordatum</name>
    <dbReference type="NCBI Taxonomy" id="2364126"/>
    <lineage>
        <taxon>Eukaryota</taxon>
        <taxon>Sar</taxon>
        <taxon>Alveolata</taxon>
        <taxon>Dinophyceae</taxon>
        <taxon>Prorocentrales</taxon>
        <taxon>Prorocentraceae</taxon>
        <taxon>Prorocentrum</taxon>
    </lineage>
</organism>
<keyword evidence="3" id="KW-1185">Reference proteome</keyword>
<feature type="non-terminal residue" evidence="2">
    <location>
        <position position="258"/>
    </location>
</feature>
<evidence type="ECO:0000259" key="1">
    <source>
        <dbReference type="PROSITE" id="PS50076"/>
    </source>
</evidence>
<proteinExistence type="predicted"/>
<dbReference type="InterPro" id="IPR036869">
    <property type="entry name" value="J_dom_sf"/>
</dbReference>
<dbReference type="PROSITE" id="PS50076">
    <property type="entry name" value="DNAJ_2"/>
    <property type="match status" value="1"/>
</dbReference>
<dbReference type="InterPro" id="IPR001623">
    <property type="entry name" value="DnaJ_domain"/>
</dbReference>
<protein>
    <recommendedName>
        <fullName evidence="1">J domain-containing protein</fullName>
    </recommendedName>
</protein>
<dbReference type="InterPro" id="IPR050817">
    <property type="entry name" value="DjlA_DnaK_co-chaperone"/>
</dbReference>